<accession>A0A1U9UL81</accession>
<dbReference type="RefSeq" id="WP_078195424.1">
    <property type="nucleotide sequence ID" value="NZ_CP017757.2"/>
</dbReference>
<name>A0A1U9UL81_CUPNE</name>
<evidence type="ECO:0000259" key="1">
    <source>
        <dbReference type="PROSITE" id="PS51707"/>
    </source>
</evidence>
<dbReference type="CDD" id="cd07890">
    <property type="entry name" value="CYTH-like_AC_IV-like"/>
    <property type="match status" value="1"/>
</dbReference>
<dbReference type="EMBL" id="CP017757">
    <property type="protein sequence ID" value="AQV93011.1"/>
    <property type="molecule type" value="Genomic_DNA"/>
</dbReference>
<dbReference type="Pfam" id="PF01928">
    <property type="entry name" value="CYTH"/>
    <property type="match status" value="1"/>
</dbReference>
<sequence>MPRNVEIKARIDSVEGVLPHAAALADQGPEYIRQDDTFFPCANGRLKLREFAPDRGELIFYARADEAGPKESFYILSPTQSPATLRAALAAAHGEGGRVRKLRTLYQAGRTRVHLDRVEALGDFLELEVVLADEESVEDGVAEAHALLARLGIPASDLIEGAYVDLLRAAQATRADIGA</sequence>
<dbReference type="Gene3D" id="2.40.320.10">
    <property type="entry name" value="Hypothetical Protein Pfu-838710-001"/>
    <property type="match status" value="1"/>
</dbReference>
<organism evidence="2 3">
    <name type="scientific">Cupriavidus necator</name>
    <name type="common">Alcaligenes eutrophus</name>
    <name type="synonym">Ralstonia eutropha</name>
    <dbReference type="NCBI Taxonomy" id="106590"/>
    <lineage>
        <taxon>Bacteria</taxon>
        <taxon>Pseudomonadati</taxon>
        <taxon>Pseudomonadota</taxon>
        <taxon>Betaproteobacteria</taxon>
        <taxon>Burkholderiales</taxon>
        <taxon>Burkholderiaceae</taxon>
        <taxon>Cupriavidus</taxon>
    </lineage>
</organism>
<dbReference type="PANTHER" id="PTHR21028">
    <property type="entry name" value="SI:CH211-156B7.4"/>
    <property type="match status" value="1"/>
</dbReference>
<dbReference type="OrthoDB" id="271656at2"/>
<dbReference type="KEGG" id="cuh:BJN34_03765"/>
<reference evidence="3" key="1">
    <citation type="submission" date="2017-02" db="EMBL/GenBank/DDBJ databases">
        <title>Complete genome sequence of Cupriavidus necator strain NH9, a 3-chlorobenzoate degrader.</title>
        <authorList>
            <person name="Moriuchi R."/>
            <person name="Dohra H."/>
            <person name="Ogawa N."/>
        </authorList>
    </citation>
    <scope>NUCLEOTIDE SEQUENCE [LARGE SCALE GENOMIC DNA]</scope>
    <source>
        <strain evidence="3">NH9</strain>
    </source>
</reference>
<dbReference type="InterPro" id="IPR033469">
    <property type="entry name" value="CYTH-like_dom_sf"/>
</dbReference>
<dbReference type="AlphaFoldDB" id="A0A1U9UL81"/>
<dbReference type="SUPFAM" id="SSF55154">
    <property type="entry name" value="CYTH-like phosphatases"/>
    <property type="match status" value="1"/>
</dbReference>
<dbReference type="InterPro" id="IPR023577">
    <property type="entry name" value="CYTH_domain"/>
</dbReference>
<dbReference type="Proteomes" id="UP000189627">
    <property type="component" value="Chromosome 1"/>
</dbReference>
<feature type="domain" description="CYTH" evidence="1">
    <location>
        <begin position="2"/>
        <end position="169"/>
    </location>
</feature>
<dbReference type="SMART" id="SM01118">
    <property type="entry name" value="CYTH"/>
    <property type="match status" value="1"/>
</dbReference>
<evidence type="ECO:0000313" key="2">
    <source>
        <dbReference type="EMBL" id="AQV93011.1"/>
    </source>
</evidence>
<dbReference type="PROSITE" id="PS51707">
    <property type="entry name" value="CYTH"/>
    <property type="match status" value="1"/>
</dbReference>
<dbReference type="InterPro" id="IPR008173">
    <property type="entry name" value="Adenylyl_cyclase_CyaB"/>
</dbReference>
<evidence type="ECO:0000313" key="3">
    <source>
        <dbReference type="Proteomes" id="UP000189627"/>
    </source>
</evidence>
<proteinExistence type="predicted"/>
<gene>
    <name evidence="2" type="ORF">BJN34_03765</name>
</gene>
<protein>
    <submittedName>
        <fullName evidence="2">Adenylate cyclase</fullName>
    </submittedName>
</protein>
<dbReference type="PANTHER" id="PTHR21028:SF2">
    <property type="entry name" value="CYTH DOMAIN-CONTAINING PROTEIN"/>
    <property type="match status" value="1"/>
</dbReference>